<gene>
    <name evidence="2" type="ORF">V6L76_08650</name>
</gene>
<dbReference type="InterPro" id="IPR052729">
    <property type="entry name" value="Acyl/Acetyltrans_Enzymes"/>
</dbReference>
<evidence type="ECO:0000313" key="2">
    <source>
        <dbReference type="EMBL" id="MEH0096321.1"/>
    </source>
</evidence>
<dbReference type="InterPro" id="IPR016181">
    <property type="entry name" value="Acyl_CoA_acyltransferase"/>
</dbReference>
<dbReference type="GO" id="GO:0016746">
    <property type="term" value="F:acyltransferase activity"/>
    <property type="evidence" value="ECO:0007669"/>
    <property type="project" value="UniProtKB-KW"/>
</dbReference>
<dbReference type="Pfam" id="PF13508">
    <property type="entry name" value="Acetyltransf_7"/>
    <property type="match status" value="1"/>
</dbReference>
<dbReference type="CDD" id="cd04301">
    <property type="entry name" value="NAT_SF"/>
    <property type="match status" value="1"/>
</dbReference>
<dbReference type="PANTHER" id="PTHR47237:SF2">
    <property type="entry name" value="BLL4206 PROTEIN"/>
    <property type="match status" value="1"/>
</dbReference>
<feature type="domain" description="N-acetyltransferase" evidence="1">
    <location>
        <begin position="14"/>
        <end position="157"/>
    </location>
</feature>
<protein>
    <submittedName>
        <fullName evidence="2">GNAT family N-acetyltransferase</fullName>
        <ecNumber evidence="2">2.3.1.-</ecNumber>
    </submittedName>
</protein>
<dbReference type="Pfam" id="PF18014">
    <property type="entry name" value="Acetyltransf_18"/>
    <property type="match status" value="1"/>
</dbReference>
<dbReference type="InterPro" id="IPR000182">
    <property type="entry name" value="GNAT_dom"/>
</dbReference>
<proteinExistence type="predicted"/>
<organism evidence="2 3">
    <name type="scientific">Pannonibacter anstelovis</name>
    <dbReference type="NCBI Taxonomy" id="3121537"/>
    <lineage>
        <taxon>Bacteria</taxon>
        <taxon>Pseudomonadati</taxon>
        <taxon>Pseudomonadota</taxon>
        <taxon>Alphaproteobacteria</taxon>
        <taxon>Hyphomicrobiales</taxon>
        <taxon>Stappiaceae</taxon>
        <taxon>Pannonibacter</taxon>
    </lineage>
</organism>
<dbReference type="Gene3D" id="3.40.630.90">
    <property type="match status" value="1"/>
</dbReference>
<dbReference type="Proteomes" id="UP001380822">
    <property type="component" value="Unassembled WGS sequence"/>
</dbReference>
<dbReference type="EC" id="2.3.1.-" evidence="2"/>
<keyword evidence="2" id="KW-0808">Transferase</keyword>
<dbReference type="Gene3D" id="3.40.630.30">
    <property type="match status" value="1"/>
</dbReference>
<evidence type="ECO:0000313" key="3">
    <source>
        <dbReference type="Proteomes" id="UP001380822"/>
    </source>
</evidence>
<dbReference type="RefSeq" id="WP_334251052.1">
    <property type="nucleotide sequence ID" value="NZ_JBAKBE010000004.1"/>
</dbReference>
<comment type="caution">
    <text evidence="2">The sequence shown here is derived from an EMBL/GenBank/DDBJ whole genome shotgun (WGS) entry which is preliminary data.</text>
</comment>
<dbReference type="EMBL" id="JBAKBE010000004">
    <property type="protein sequence ID" value="MEH0096321.1"/>
    <property type="molecule type" value="Genomic_DNA"/>
</dbReference>
<dbReference type="PROSITE" id="PS51186">
    <property type="entry name" value="GNAT"/>
    <property type="match status" value="1"/>
</dbReference>
<dbReference type="SUPFAM" id="SSF55729">
    <property type="entry name" value="Acyl-CoA N-acyltransferases (Nat)"/>
    <property type="match status" value="1"/>
</dbReference>
<dbReference type="InterPro" id="IPR041496">
    <property type="entry name" value="YitH/HolE_GNAT"/>
</dbReference>
<sequence length="287" mass="31120">MQAGLTKTLDTYEVTRTDMLPDDIPRLHELSIGVNWPHRPKDWELAISLGHGYVARDEIGRVLGSAMWFPMGPELATVGMVITSPRLQEHGAGAWLMRHVLAETAHRGKMLNATKAAYRLYLSLGFTPRATVYQHQGMAGEVPDGPGTAVPMLPVHAPEIVALDASAYGADRCQVFDRLFELSEGTVILREGKVAGFALSREFGRGRVIGPVVAETEEDAITVIRPHLVAHPGVFLRIDTSAEDGPLRRFLHEAGLSLFDTVTTMTLGSVPDCGPAITFGLVNHALG</sequence>
<reference evidence="2 3" key="1">
    <citation type="submission" date="2024-02" db="EMBL/GenBank/DDBJ databases">
        <title>A new putative Pannonibacter species isolated from two cases of bloodstream infections in paediatric patients.</title>
        <authorList>
            <person name="Castellana S."/>
            <person name="De Laurentiis V."/>
            <person name="Grassi M."/>
            <person name="De Leonardis F."/>
            <person name="Mosca A."/>
            <person name="De Carlo C."/>
            <person name="Sparapano E."/>
            <person name="Ronga L."/>
            <person name="Santacroce L."/>
            <person name="Chironna M."/>
            <person name="De Robertis A."/>
            <person name="Bianco A."/>
            <person name="Del Sambro L."/>
            <person name="Capozzi L."/>
            <person name="Parisi A."/>
        </authorList>
    </citation>
    <scope>NUCLEOTIDE SEQUENCE [LARGE SCALE GENOMIC DNA]</scope>
    <source>
        <strain evidence="2 3">Pt2</strain>
    </source>
</reference>
<accession>A0ABU7ZM38</accession>
<keyword evidence="3" id="KW-1185">Reference proteome</keyword>
<keyword evidence="2" id="KW-0012">Acyltransferase</keyword>
<name>A0ABU7ZM38_9HYPH</name>
<dbReference type="PANTHER" id="PTHR47237">
    <property type="entry name" value="SLL0310 PROTEIN"/>
    <property type="match status" value="1"/>
</dbReference>
<evidence type="ECO:0000259" key="1">
    <source>
        <dbReference type="PROSITE" id="PS51186"/>
    </source>
</evidence>